<keyword evidence="1" id="KW-0966">Cell projection</keyword>
<evidence type="ECO:0000313" key="1">
    <source>
        <dbReference type="EMBL" id="MDQ0362111.1"/>
    </source>
</evidence>
<dbReference type="SUPFAM" id="SSF88723">
    <property type="entry name" value="PIN domain-like"/>
    <property type="match status" value="1"/>
</dbReference>
<dbReference type="Gene3D" id="3.40.50.1010">
    <property type="entry name" value="5'-nuclease"/>
    <property type="match status" value="1"/>
</dbReference>
<protein>
    <submittedName>
        <fullName evidence="1">Flagellin-specific chaperone FliS</fullName>
    </submittedName>
</protein>
<dbReference type="EMBL" id="JAUSUR010000005">
    <property type="protein sequence ID" value="MDQ0362111.1"/>
    <property type="molecule type" value="Genomic_DNA"/>
</dbReference>
<dbReference type="InterPro" id="IPR029060">
    <property type="entry name" value="PIN-like_dom_sf"/>
</dbReference>
<proteinExistence type="predicted"/>
<keyword evidence="1" id="KW-0969">Cilium</keyword>
<gene>
    <name evidence="1" type="ORF">J2S15_002864</name>
</gene>
<comment type="caution">
    <text evidence="1">The sequence shown here is derived from an EMBL/GenBank/DDBJ whole genome shotgun (WGS) entry which is preliminary data.</text>
</comment>
<organism evidence="1 2">
    <name type="scientific">Breznakia pachnodae</name>
    <dbReference type="NCBI Taxonomy" id="265178"/>
    <lineage>
        <taxon>Bacteria</taxon>
        <taxon>Bacillati</taxon>
        <taxon>Bacillota</taxon>
        <taxon>Erysipelotrichia</taxon>
        <taxon>Erysipelotrichales</taxon>
        <taxon>Erysipelotrichaceae</taxon>
        <taxon>Breznakia</taxon>
    </lineage>
</organism>
<reference evidence="1 2" key="1">
    <citation type="submission" date="2023-07" db="EMBL/GenBank/DDBJ databases">
        <title>Genomic Encyclopedia of Type Strains, Phase IV (KMG-IV): sequencing the most valuable type-strain genomes for metagenomic binning, comparative biology and taxonomic classification.</title>
        <authorList>
            <person name="Goeker M."/>
        </authorList>
    </citation>
    <scope>NUCLEOTIDE SEQUENCE [LARGE SCALE GENOMIC DNA]</scope>
    <source>
        <strain evidence="1 2">DSM 16784</strain>
    </source>
</reference>
<name>A0ABU0E5K1_9FIRM</name>
<keyword evidence="2" id="KW-1185">Reference proteome</keyword>
<evidence type="ECO:0000313" key="2">
    <source>
        <dbReference type="Proteomes" id="UP001230220"/>
    </source>
</evidence>
<dbReference type="Proteomes" id="UP001230220">
    <property type="component" value="Unassembled WGS sequence"/>
</dbReference>
<accession>A0ABU0E5K1</accession>
<keyword evidence="1" id="KW-0282">Flagellum</keyword>
<sequence>MNLLDMKYNGFLIDTNVLIGLEKMEDNALKLLEELKENDKLIICDITSKEHTSKERFLKRYPKLESRIQIIETIQPIALSDYKRNRDWLWDKMLFESNSRLDKIISIIETEYKESLHLETVENVAKTINSIHKNDIEIMITGLYYGLHILTLDKGMKNKYIRSRIELEQWCQKNKF</sequence>
<dbReference type="RefSeq" id="WP_307409425.1">
    <property type="nucleotide sequence ID" value="NZ_JAUSUR010000005.1"/>
</dbReference>